<dbReference type="GO" id="GO:0090563">
    <property type="term" value="F:protein-phosphocysteine-sugar phosphotransferase activity"/>
    <property type="evidence" value="ECO:0007669"/>
    <property type="project" value="TreeGrafter"/>
</dbReference>
<protein>
    <submittedName>
        <fullName evidence="8">PTS system fructose specific IIBC component, putative</fullName>
    </submittedName>
</protein>
<organism evidence="8 9">
    <name type="scientific">Alteracholeplasma palmae (strain ATCC 49389 / J233)</name>
    <name type="common">Acholeplasma palmae</name>
    <dbReference type="NCBI Taxonomy" id="1318466"/>
    <lineage>
        <taxon>Bacteria</taxon>
        <taxon>Bacillati</taxon>
        <taxon>Mycoplasmatota</taxon>
        <taxon>Mollicutes</taxon>
        <taxon>Acholeplasmatales</taxon>
        <taxon>Acholeplasmataceae</taxon>
        <taxon>Acholeplasma</taxon>
    </lineage>
</organism>
<dbReference type="SUPFAM" id="SSF52794">
    <property type="entry name" value="PTS system IIB component-like"/>
    <property type="match status" value="1"/>
</dbReference>
<dbReference type="InterPro" id="IPR003501">
    <property type="entry name" value="PTS_EIIB_2/3"/>
</dbReference>
<reference evidence="8 9" key="1">
    <citation type="journal article" date="2013" name="J. Mol. Microbiol. Biotechnol.">
        <title>Analysis of the Complete Genomes of Acholeplasma brassicae , A. palmae and A. laidlawii and Their Comparison to the Obligate Parasites from ' Candidatus Phytoplasma'.</title>
        <authorList>
            <person name="Kube M."/>
            <person name="Siewert C."/>
            <person name="Migdoll A.M."/>
            <person name="Duduk B."/>
            <person name="Holz S."/>
            <person name="Rabus R."/>
            <person name="Seemuller E."/>
            <person name="Mitrovic J."/>
            <person name="Muller I."/>
            <person name="Buttner C."/>
            <person name="Reinhardt R."/>
        </authorList>
    </citation>
    <scope>NUCLEOTIDE SEQUENCE [LARGE SCALE GENOMIC DNA]</scope>
    <source>
        <strain evidence="8 9">J233</strain>
    </source>
</reference>
<evidence type="ECO:0000313" key="9">
    <source>
        <dbReference type="Proteomes" id="UP000032740"/>
    </source>
</evidence>
<dbReference type="Pfam" id="PF02302">
    <property type="entry name" value="PTS_IIB"/>
    <property type="match status" value="1"/>
</dbReference>
<feature type="domain" description="PTS EIIB type-2" evidence="7">
    <location>
        <begin position="1"/>
        <end position="98"/>
    </location>
</feature>
<dbReference type="GO" id="GO:0005886">
    <property type="term" value="C:plasma membrane"/>
    <property type="evidence" value="ECO:0007669"/>
    <property type="project" value="TreeGrafter"/>
</dbReference>
<dbReference type="RefSeq" id="WP_026658053.1">
    <property type="nucleotide sequence ID" value="NC_022538.1"/>
</dbReference>
<keyword evidence="4" id="KW-0808">Transferase</keyword>
<dbReference type="GO" id="GO:0009401">
    <property type="term" value="P:phosphoenolpyruvate-dependent sugar phosphotransferase system"/>
    <property type="evidence" value="ECO:0007669"/>
    <property type="project" value="UniProtKB-KW"/>
</dbReference>
<evidence type="ECO:0000256" key="3">
    <source>
        <dbReference type="ARBA" id="ARBA00022597"/>
    </source>
</evidence>
<keyword evidence="9" id="KW-1185">Reference proteome</keyword>
<sequence>MKVIAITACPMGIAHTYIAAEALRKAAYAKGIDLIIEKHAALGIEGTLTEEEIKDADAIIIAADMHVDLTRFKDKKIVTGTTADAISNADALFEKIELE</sequence>
<evidence type="ECO:0000313" key="8">
    <source>
        <dbReference type="EMBL" id="CCV64184.1"/>
    </source>
</evidence>
<keyword evidence="5" id="KW-0598">Phosphotransferase system</keyword>
<keyword evidence="2" id="KW-0597">Phosphoprotein</keyword>
<dbReference type="OrthoDB" id="9782569at2"/>
<gene>
    <name evidence="8" type="ORF">BN85406070</name>
</gene>
<dbReference type="Gene3D" id="3.40.50.2300">
    <property type="match status" value="1"/>
</dbReference>
<evidence type="ECO:0000256" key="5">
    <source>
        <dbReference type="ARBA" id="ARBA00022683"/>
    </source>
</evidence>
<evidence type="ECO:0000259" key="7">
    <source>
        <dbReference type="PROSITE" id="PS51099"/>
    </source>
</evidence>
<dbReference type="GO" id="GO:0022877">
    <property type="term" value="F:protein-N(PI)-phosphohistidine-fructose phosphotransferase system transporter activity"/>
    <property type="evidence" value="ECO:0007669"/>
    <property type="project" value="InterPro"/>
</dbReference>
<dbReference type="EMBL" id="FO681347">
    <property type="protein sequence ID" value="CCV64184.1"/>
    <property type="molecule type" value="Genomic_DNA"/>
</dbReference>
<dbReference type="InterPro" id="IPR003353">
    <property type="entry name" value="PTS_IIB_fruc"/>
</dbReference>
<dbReference type="InterPro" id="IPR036095">
    <property type="entry name" value="PTS_EIIB-like_sf"/>
</dbReference>
<dbReference type="PANTHER" id="PTHR30505:SF0">
    <property type="entry name" value="FRUCTOSE-LIKE PTS SYSTEM EIIBC COMPONENT-RELATED"/>
    <property type="match status" value="1"/>
</dbReference>
<dbReference type="AlphaFoldDB" id="U4KKE1"/>
<name>U4KKE1_ALTPJ</name>
<dbReference type="Proteomes" id="UP000032740">
    <property type="component" value="Chromosome"/>
</dbReference>
<dbReference type="CDD" id="cd05569">
    <property type="entry name" value="PTS_IIB_fructose"/>
    <property type="match status" value="1"/>
</dbReference>
<evidence type="ECO:0000256" key="1">
    <source>
        <dbReference type="ARBA" id="ARBA00022448"/>
    </source>
</evidence>
<accession>U4KKE1</accession>
<keyword evidence="6" id="KW-0418">Kinase</keyword>
<dbReference type="STRING" id="1318466.BN85406070"/>
<dbReference type="KEGG" id="apal:BN85406070"/>
<dbReference type="GO" id="GO:0016301">
    <property type="term" value="F:kinase activity"/>
    <property type="evidence" value="ECO:0007669"/>
    <property type="project" value="UniProtKB-KW"/>
</dbReference>
<dbReference type="PANTHER" id="PTHR30505">
    <property type="entry name" value="FRUCTOSE-LIKE PERMEASE"/>
    <property type="match status" value="1"/>
</dbReference>
<keyword evidence="1" id="KW-0813">Transport</keyword>
<evidence type="ECO:0000256" key="2">
    <source>
        <dbReference type="ARBA" id="ARBA00022553"/>
    </source>
</evidence>
<dbReference type="NCBIfam" id="TIGR00829">
    <property type="entry name" value="FRU"/>
    <property type="match status" value="1"/>
</dbReference>
<evidence type="ECO:0000256" key="6">
    <source>
        <dbReference type="ARBA" id="ARBA00022777"/>
    </source>
</evidence>
<dbReference type="HOGENOM" id="CLU_013155_2_1_14"/>
<keyword evidence="3" id="KW-0762">Sugar transport</keyword>
<evidence type="ECO:0000256" key="4">
    <source>
        <dbReference type="ARBA" id="ARBA00022679"/>
    </source>
</evidence>
<dbReference type="InterPro" id="IPR013011">
    <property type="entry name" value="PTS_EIIB_2"/>
</dbReference>
<dbReference type="InterPro" id="IPR050864">
    <property type="entry name" value="Bacterial_PTS_Sugar_Transport"/>
</dbReference>
<proteinExistence type="predicted"/>
<dbReference type="PROSITE" id="PS51099">
    <property type="entry name" value="PTS_EIIB_TYPE_2"/>
    <property type="match status" value="1"/>
</dbReference>